<keyword evidence="1" id="KW-1133">Transmembrane helix</keyword>
<reference evidence="3 4" key="1">
    <citation type="submission" date="2018-07" db="EMBL/GenBank/DDBJ databases">
        <title>Genome sequences of Haloplanus sp. CBA1112.</title>
        <authorList>
            <person name="Kim Y.B."/>
            <person name="Roh S.W."/>
        </authorList>
    </citation>
    <scope>NUCLEOTIDE SEQUENCE [LARGE SCALE GENOMIC DNA]</scope>
    <source>
        <strain evidence="3 4">CBA1112</strain>
    </source>
</reference>
<dbReference type="Pfam" id="PF04367">
    <property type="entry name" value="DUF502"/>
    <property type="match status" value="1"/>
</dbReference>
<dbReference type="Proteomes" id="UP000252985">
    <property type="component" value="Chromosome"/>
</dbReference>
<dbReference type="Proteomes" id="UP000253273">
    <property type="component" value="Chromosome"/>
</dbReference>
<dbReference type="KEGG" id="haq:DU484_17795"/>
<dbReference type="AlphaFoldDB" id="A0A345DYR6"/>
<keyword evidence="1" id="KW-0472">Membrane</keyword>
<keyword evidence="1" id="KW-0812">Transmembrane</keyword>
<accession>A0A345EH87</accession>
<dbReference type="OrthoDB" id="51558at2157"/>
<dbReference type="KEGG" id="haj:DU500_00835"/>
<feature type="transmembrane region" description="Helical" evidence="1">
    <location>
        <begin position="12"/>
        <end position="37"/>
    </location>
</feature>
<name>A0A345DYR6_9EURY</name>
<dbReference type="PANTHER" id="PTHR31876">
    <property type="entry name" value="COV-LIKE PROTEIN 1"/>
    <property type="match status" value="1"/>
</dbReference>
<evidence type="ECO:0000256" key="1">
    <source>
        <dbReference type="SAM" id="Phobius"/>
    </source>
</evidence>
<feature type="transmembrane region" description="Helical" evidence="1">
    <location>
        <begin position="57"/>
        <end position="78"/>
    </location>
</feature>
<reference evidence="2 5" key="2">
    <citation type="submission" date="2018-07" db="EMBL/GenBank/DDBJ databases">
        <title>Genome sequences of Haloplanus sp. CBA1113.</title>
        <authorList>
            <person name="Kim Y.B."/>
            <person name="Roh S.W."/>
        </authorList>
    </citation>
    <scope>NUCLEOTIDE SEQUENCE [LARGE SCALE GENOMIC DNA]</scope>
    <source>
        <strain evidence="2 5">CBA1113</strain>
    </source>
</reference>
<dbReference type="EMBL" id="CP031150">
    <property type="protein sequence ID" value="AXG05088.1"/>
    <property type="molecule type" value="Genomic_DNA"/>
</dbReference>
<organism evidence="2 5">
    <name type="scientific">Haloplanus rubicundus</name>
    <dbReference type="NCBI Taxonomy" id="1547898"/>
    <lineage>
        <taxon>Archaea</taxon>
        <taxon>Methanobacteriati</taxon>
        <taxon>Methanobacteriota</taxon>
        <taxon>Stenosarchaea group</taxon>
        <taxon>Halobacteria</taxon>
        <taxon>Halobacteriales</taxon>
        <taxon>Haloferacaceae</taxon>
        <taxon>Haloplanus</taxon>
    </lineage>
</organism>
<evidence type="ECO:0000313" key="5">
    <source>
        <dbReference type="Proteomes" id="UP000253273"/>
    </source>
</evidence>
<sequence>MSFSGRLRASFATGLLLVTPLAVTLFVLQFVFVRTAGLLNPVVQATRLTNYTGNVEVVAQLLAAVCIAAGITLLGYLASWSVGKRLFGGVERAIRLVPLVRTVYFGVRQVSESLVQRSAGYETVVLVEFPRKGVYAIGFVTNDGPAAASEATDEELYNVFLPHSPNPTAGKLVFVPTSDVYEVDMSVRRALSLLVTTGLSVDDVDELPPGVAE</sequence>
<proteinExistence type="predicted"/>
<dbReference type="RefSeq" id="WP_114584243.1">
    <property type="nucleotide sequence ID" value="NZ_CP031148.1"/>
</dbReference>
<dbReference type="InterPro" id="IPR007462">
    <property type="entry name" value="COV1-like"/>
</dbReference>
<gene>
    <name evidence="3" type="ORF">DU484_17795</name>
    <name evidence="2" type="ORF">DU500_00835</name>
</gene>
<dbReference type="GeneID" id="37288871"/>
<evidence type="ECO:0000313" key="3">
    <source>
        <dbReference type="EMBL" id="AXG11559.1"/>
    </source>
</evidence>
<accession>A0A345DYR6</accession>
<protein>
    <submittedName>
        <fullName evidence="2">DUF502 domain-containing protein</fullName>
    </submittedName>
</protein>
<evidence type="ECO:0000313" key="2">
    <source>
        <dbReference type="EMBL" id="AXG05088.1"/>
    </source>
</evidence>
<dbReference type="EMBL" id="CP031148">
    <property type="protein sequence ID" value="AXG11559.1"/>
    <property type="molecule type" value="Genomic_DNA"/>
</dbReference>
<evidence type="ECO:0000313" key="4">
    <source>
        <dbReference type="Proteomes" id="UP000252985"/>
    </source>
</evidence>
<dbReference type="PANTHER" id="PTHR31876:SF26">
    <property type="entry name" value="PROTEIN LIKE COV 2"/>
    <property type="match status" value="1"/>
</dbReference>
<keyword evidence="5" id="KW-1185">Reference proteome</keyword>